<gene>
    <name evidence="2" type="ORF">MWN34_05710</name>
</gene>
<organism evidence="2 3">
    <name type="scientific">Ancylobacter crimeensis</name>
    <dbReference type="NCBI Taxonomy" id="2579147"/>
    <lineage>
        <taxon>Bacteria</taxon>
        <taxon>Pseudomonadati</taxon>
        <taxon>Pseudomonadota</taxon>
        <taxon>Alphaproteobacteria</taxon>
        <taxon>Hyphomicrobiales</taxon>
        <taxon>Xanthobacteraceae</taxon>
        <taxon>Ancylobacter</taxon>
    </lineage>
</organism>
<sequence>MKKTLIALTALATLGLAANAQAKQDPHERAAWQQTVNNATVAGPNAAPVVVEGRNAADVSDSYIRRSVEQDARSTR</sequence>
<feature type="signal peptide" evidence="1">
    <location>
        <begin position="1"/>
        <end position="22"/>
    </location>
</feature>
<keyword evidence="3" id="KW-1185">Reference proteome</keyword>
<keyword evidence="1" id="KW-0732">Signal</keyword>
<name>A0ABT0D8Y7_9HYPH</name>
<feature type="chain" id="PRO_5046269886" description="DUF4148 domain-containing protein" evidence="1">
    <location>
        <begin position="23"/>
        <end position="76"/>
    </location>
</feature>
<reference evidence="2 3" key="1">
    <citation type="submission" date="2022-04" db="EMBL/GenBank/DDBJ databases">
        <authorList>
            <person name="Grouzdev D.S."/>
            <person name="Pantiukh K.S."/>
            <person name="Krutkina M.S."/>
        </authorList>
    </citation>
    <scope>NUCLEOTIDE SEQUENCE [LARGE SCALE GENOMIC DNA]</scope>
    <source>
        <strain evidence="2 3">6x-1</strain>
    </source>
</reference>
<evidence type="ECO:0000313" key="3">
    <source>
        <dbReference type="Proteomes" id="UP001203284"/>
    </source>
</evidence>
<evidence type="ECO:0000313" key="2">
    <source>
        <dbReference type="EMBL" id="MCK0196407.1"/>
    </source>
</evidence>
<accession>A0ABT0D8Y7</accession>
<dbReference type="EMBL" id="JALKCH010000003">
    <property type="protein sequence ID" value="MCK0196407.1"/>
    <property type="molecule type" value="Genomic_DNA"/>
</dbReference>
<proteinExistence type="predicted"/>
<dbReference type="RefSeq" id="WP_247027446.1">
    <property type="nucleotide sequence ID" value="NZ_JALKCH010000003.1"/>
</dbReference>
<comment type="caution">
    <text evidence="2">The sequence shown here is derived from an EMBL/GenBank/DDBJ whole genome shotgun (WGS) entry which is preliminary data.</text>
</comment>
<protein>
    <recommendedName>
        <fullName evidence="4">DUF4148 domain-containing protein</fullName>
    </recommendedName>
</protein>
<evidence type="ECO:0008006" key="4">
    <source>
        <dbReference type="Google" id="ProtNLM"/>
    </source>
</evidence>
<dbReference type="Proteomes" id="UP001203284">
    <property type="component" value="Unassembled WGS sequence"/>
</dbReference>
<evidence type="ECO:0000256" key="1">
    <source>
        <dbReference type="SAM" id="SignalP"/>
    </source>
</evidence>